<dbReference type="PANTHER" id="PTHR13308">
    <property type="entry name" value="NEDD4-BINDING PROTEIN 2-LIKE 1"/>
    <property type="match status" value="1"/>
</dbReference>
<dbReference type="EMBL" id="BFBB01000008">
    <property type="protein sequence ID" value="GBF51663.1"/>
    <property type="molecule type" value="Genomic_DNA"/>
</dbReference>
<keyword evidence="2" id="KW-1185">Reference proteome</keyword>
<dbReference type="PANTHER" id="PTHR13308:SF40">
    <property type="entry name" value="NEDD4-BINDING PROTEIN 2-LIKE 1"/>
    <property type="match status" value="1"/>
</dbReference>
<reference evidence="1 2" key="1">
    <citation type="submission" date="2018-02" db="EMBL/GenBank/DDBJ databases">
        <title>Novel Leptospira species isolated from soil and water in Japan.</title>
        <authorList>
            <person name="Nakao R."/>
            <person name="Masuzawa T."/>
        </authorList>
    </citation>
    <scope>NUCLEOTIDE SEQUENCE [LARGE SCALE GENOMIC DNA]</scope>
    <source>
        <strain evidence="1 2">YH101</strain>
    </source>
</reference>
<dbReference type="Proteomes" id="UP000245133">
    <property type="component" value="Unassembled WGS sequence"/>
</dbReference>
<dbReference type="InterPro" id="IPR027417">
    <property type="entry name" value="P-loop_NTPase"/>
</dbReference>
<proteinExistence type="predicted"/>
<accession>A0A2P2E463</accession>
<dbReference type="InterPro" id="IPR026302">
    <property type="entry name" value="NEDD4-bd_p2"/>
</dbReference>
<gene>
    <name evidence="1" type="ORF">LPTSP4_32010</name>
</gene>
<sequence>MEKTLLLLRGLPGSGKSTFVELLKSLSPVVAFSLDEYFLNEEGIYHFNYRENHKAYKQCYTNVHQAMKDSISFLIVDQTFVSFREIKPYLDLALEFSYKTFVLTVENRHDGENQHGISDTQLVKMAESYKVKLLPKRLEGFSEREYPPL</sequence>
<dbReference type="AlphaFoldDB" id="A0A2P2E463"/>
<evidence type="ECO:0000313" key="2">
    <source>
        <dbReference type="Proteomes" id="UP000245133"/>
    </source>
</evidence>
<dbReference type="Gene3D" id="3.40.50.300">
    <property type="entry name" value="P-loop containing nucleotide triphosphate hydrolases"/>
    <property type="match status" value="1"/>
</dbReference>
<name>A0A2P2E463_9LEPT</name>
<evidence type="ECO:0000313" key="1">
    <source>
        <dbReference type="EMBL" id="GBF51663.1"/>
    </source>
</evidence>
<dbReference type="Pfam" id="PF13671">
    <property type="entry name" value="AAA_33"/>
    <property type="match status" value="1"/>
</dbReference>
<organism evidence="1 2">
    <name type="scientific">Leptospira ryugenii</name>
    <dbReference type="NCBI Taxonomy" id="1917863"/>
    <lineage>
        <taxon>Bacteria</taxon>
        <taxon>Pseudomonadati</taxon>
        <taxon>Spirochaetota</taxon>
        <taxon>Spirochaetia</taxon>
        <taxon>Leptospirales</taxon>
        <taxon>Leptospiraceae</taxon>
        <taxon>Leptospira</taxon>
    </lineage>
</organism>
<protein>
    <submittedName>
        <fullName evidence="1">AAA domain protein</fullName>
    </submittedName>
</protein>
<dbReference type="SUPFAM" id="SSF52540">
    <property type="entry name" value="P-loop containing nucleoside triphosphate hydrolases"/>
    <property type="match status" value="1"/>
</dbReference>
<comment type="caution">
    <text evidence="1">The sequence shown here is derived from an EMBL/GenBank/DDBJ whole genome shotgun (WGS) entry which is preliminary data.</text>
</comment>
<dbReference type="OrthoDB" id="6182772at2"/>
<dbReference type="RefSeq" id="WP_108977974.1">
    <property type="nucleotide sequence ID" value="NZ_BFBB01000008.1"/>
</dbReference>